<sequence length="120" mass="12821">MATNGQLPTWEQLDAGRWLPASCRPPREMRDLLETADGQAKRRVKAEKTKAKAKSGKGGPSVNRPAPGFVVDENTAALGNTNRGHQLLMRMGWSEGIGINGGIVEPVKSRVHGKHSGLGA</sequence>
<dbReference type="Pfam" id="PF01585">
    <property type="entry name" value="G-patch"/>
    <property type="match status" value="1"/>
</dbReference>
<dbReference type="AlphaFoldDB" id="A0A4P9WVQ8"/>
<feature type="compositionally biased region" description="Basic residues" evidence="1">
    <location>
        <begin position="41"/>
        <end position="55"/>
    </location>
</feature>
<evidence type="ECO:0000313" key="4">
    <source>
        <dbReference type="Proteomes" id="UP000268535"/>
    </source>
</evidence>
<feature type="region of interest" description="Disordered" evidence="1">
    <location>
        <begin position="37"/>
        <end position="69"/>
    </location>
</feature>
<gene>
    <name evidence="3" type="ORF">CAUPRSCDRAFT_13031</name>
</gene>
<dbReference type="InterPro" id="IPR000467">
    <property type="entry name" value="G_patch_dom"/>
</dbReference>
<reference evidence="4" key="1">
    <citation type="journal article" date="2018" name="Nat. Microbiol.">
        <title>Leveraging single-cell genomics to expand the fungal tree of life.</title>
        <authorList>
            <person name="Ahrendt S.R."/>
            <person name="Quandt C.A."/>
            <person name="Ciobanu D."/>
            <person name="Clum A."/>
            <person name="Salamov A."/>
            <person name="Andreopoulos B."/>
            <person name="Cheng J.F."/>
            <person name="Woyke T."/>
            <person name="Pelin A."/>
            <person name="Henrissat B."/>
            <person name="Reynolds N.K."/>
            <person name="Benny G.L."/>
            <person name="Smith M.E."/>
            <person name="James T.Y."/>
            <person name="Grigoriev I.V."/>
        </authorList>
    </citation>
    <scope>NUCLEOTIDE SEQUENCE [LARGE SCALE GENOMIC DNA]</scope>
    <source>
        <strain evidence="4">ATCC 52028</strain>
    </source>
</reference>
<feature type="domain" description="G-patch" evidence="2">
    <location>
        <begin position="80"/>
        <end position="120"/>
    </location>
</feature>
<protein>
    <recommendedName>
        <fullName evidence="2">G-patch domain-containing protein</fullName>
    </recommendedName>
</protein>
<evidence type="ECO:0000313" key="3">
    <source>
        <dbReference type="EMBL" id="RKO95256.1"/>
    </source>
</evidence>
<accession>A0A4P9WVQ8</accession>
<dbReference type="PROSITE" id="PS50174">
    <property type="entry name" value="G_PATCH"/>
    <property type="match status" value="1"/>
</dbReference>
<dbReference type="GO" id="GO:0003676">
    <property type="term" value="F:nucleic acid binding"/>
    <property type="evidence" value="ECO:0007669"/>
    <property type="project" value="InterPro"/>
</dbReference>
<dbReference type="Proteomes" id="UP000268535">
    <property type="component" value="Unassembled WGS sequence"/>
</dbReference>
<evidence type="ECO:0000256" key="1">
    <source>
        <dbReference type="SAM" id="MobiDB-lite"/>
    </source>
</evidence>
<organism evidence="3 4">
    <name type="scientific">Caulochytrium protostelioides</name>
    <dbReference type="NCBI Taxonomy" id="1555241"/>
    <lineage>
        <taxon>Eukaryota</taxon>
        <taxon>Fungi</taxon>
        <taxon>Fungi incertae sedis</taxon>
        <taxon>Chytridiomycota</taxon>
        <taxon>Chytridiomycota incertae sedis</taxon>
        <taxon>Chytridiomycetes</taxon>
        <taxon>Caulochytriales</taxon>
        <taxon>Caulochytriaceae</taxon>
        <taxon>Caulochytrium</taxon>
    </lineage>
</organism>
<evidence type="ECO:0000259" key="2">
    <source>
        <dbReference type="PROSITE" id="PS50174"/>
    </source>
</evidence>
<name>A0A4P9WVQ8_9FUNG</name>
<dbReference type="EMBL" id="ML012349">
    <property type="protein sequence ID" value="RKO95256.1"/>
    <property type="molecule type" value="Genomic_DNA"/>
</dbReference>
<proteinExistence type="predicted"/>